<protein>
    <submittedName>
        <fullName evidence="2">BCAM0308 family protein</fullName>
    </submittedName>
</protein>
<name>A0AA42CJQ9_9PROT</name>
<dbReference type="AlphaFoldDB" id="A0AA42CJQ9"/>
<keyword evidence="3" id="KW-1185">Reference proteome</keyword>
<dbReference type="EMBL" id="JAPDNT010000030">
    <property type="protein sequence ID" value="MCW3477110.1"/>
    <property type="molecule type" value="Genomic_DNA"/>
</dbReference>
<dbReference type="NCBIfam" id="NF040826">
    <property type="entry name" value="lxa_BCAM0308"/>
    <property type="match status" value="1"/>
</dbReference>
<proteinExistence type="predicted"/>
<dbReference type="RefSeq" id="WP_264716034.1">
    <property type="nucleotide sequence ID" value="NZ_JAPDNT010000030.1"/>
</dbReference>
<gene>
    <name evidence="2" type="ORF">OL599_21295</name>
</gene>
<evidence type="ECO:0000313" key="2">
    <source>
        <dbReference type="EMBL" id="MCW3477110.1"/>
    </source>
</evidence>
<evidence type="ECO:0000256" key="1">
    <source>
        <dbReference type="SAM" id="MobiDB-lite"/>
    </source>
</evidence>
<organism evidence="2 3">
    <name type="scientific">Limobrevibacterium gyesilva</name>
    <dbReference type="NCBI Taxonomy" id="2991712"/>
    <lineage>
        <taxon>Bacteria</taxon>
        <taxon>Pseudomonadati</taxon>
        <taxon>Pseudomonadota</taxon>
        <taxon>Alphaproteobacteria</taxon>
        <taxon>Acetobacterales</taxon>
        <taxon>Acetobacteraceae</taxon>
        <taxon>Limobrevibacterium</taxon>
    </lineage>
</organism>
<dbReference type="Proteomes" id="UP001165679">
    <property type="component" value="Unassembled WGS sequence"/>
</dbReference>
<evidence type="ECO:0000313" key="3">
    <source>
        <dbReference type="Proteomes" id="UP001165679"/>
    </source>
</evidence>
<feature type="region of interest" description="Disordered" evidence="1">
    <location>
        <begin position="1"/>
        <end position="31"/>
    </location>
</feature>
<reference evidence="2" key="1">
    <citation type="submission" date="2022-09" db="EMBL/GenBank/DDBJ databases">
        <title>Rhodovastum sp. nov. RN2-1 isolated from soil in Seongnam, South Korea.</title>
        <authorList>
            <person name="Le N.T."/>
        </authorList>
    </citation>
    <scope>NUCLEOTIDE SEQUENCE</scope>
    <source>
        <strain evidence="2">RN2-1</strain>
    </source>
</reference>
<comment type="caution">
    <text evidence="2">The sequence shown here is derived from an EMBL/GenBank/DDBJ whole genome shotgun (WGS) entry which is preliminary data.</text>
</comment>
<feature type="compositionally biased region" description="Basic and acidic residues" evidence="1">
    <location>
        <begin position="19"/>
        <end position="30"/>
    </location>
</feature>
<dbReference type="InterPro" id="IPR047706">
    <property type="entry name" value="BCAM0308-like"/>
</dbReference>
<sequence>MTVPATPFGSATGPRRWGRAQDRSVTDPYKRTKKLHEPTVCPQCGAVYHEGRWQWRERPAGAHEELCQACHRINDAFPAGVVTLTGRFVDAHRDALLHVIRRQEELEKPEHPFNRIMNIEEAPERVVVTTTDIHLPHRIGRALDSAFGGELDFQYDEDGYFLRVDWRRDD</sequence>
<reference evidence="2" key="2">
    <citation type="submission" date="2022-10" db="EMBL/GenBank/DDBJ databases">
        <authorList>
            <person name="Trinh H.N."/>
        </authorList>
    </citation>
    <scope>NUCLEOTIDE SEQUENCE</scope>
    <source>
        <strain evidence="2">RN2-1</strain>
    </source>
</reference>
<accession>A0AA42CJQ9</accession>